<reference evidence="1" key="1">
    <citation type="submission" date="2012-04" db="EMBL/GenBank/DDBJ databases">
        <title>The Genome Sequence of Loa loa.</title>
        <authorList>
            <consortium name="The Broad Institute Genome Sequencing Platform"/>
            <consortium name="Broad Institute Genome Sequencing Center for Infectious Disease"/>
            <person name="Nutman T.B."/>
            <person name="Fink D.L."/>
            <person name="Russ C."/>
            <person name="Young S."/>
            <person name="Zeng Q."/>
            <person name="Gargeya S."/>
            <person name="Alvarado L."/>
            <person name="Berlin A."/>
            <person name="Chapman S.B."/>
            <person name="Chen Z."/>
            <person name="Freedman E."/>
            <person name="Gellesch M."/>
            <person name="Goldberg J."/>
            <person name="Griggs A."/>
            <person name="Gujja S."/>
            <person name="Heilman E.R."/>
            <person name="Heiman D."/>
            <person name="Howarth C."/>
            <person name="Mehta T."/>
            <person name="Neiman D."/>
            <person name="Pearson M."/>
            <person name="Roberts A."/>
            <person name="Saif S."/>
            <person name="Shea T."/>
            <person name="Shenoy N."/>
            <person name="Sisk P."/>
            <person name="Stolte C."/>
            <person name="Sykes S."/>
            <person name="White J."/>
            <person name="Yandava C."/>
            <person name="Haas B."/>
            <person name="Henn M.R."/>
            <person name="Nusbaum C."/>
            <person name="Birren B."/>
        </authorList>
    </citation>
    <scope>NUCLEOTIDE SEQUENCE [LARGE SCALE GENOMIC DNA]</scope>
</reference>
<dbReference type="GeneID" id="9946727"/>
<sequence>MCQETKSLKSDFPLILMSSYLLHTMNWFRVELTRAGFWCNVYFERAKFLLHLSSDIPSNFAYLSWSKGLSGVKHDRCNRIPFHELRKEMDFAMSLVDEFKYPLLYSLFTVNE</sequence>
<dbReference type="EMBL" id="JH712077">
    <property type="protein sequence ID" value="EFO19204.1"/>
    <property type="molecule type" value="Genomic_DNA"/>
</dbReference>
<dbReference type="CTD" id="9946727"/>
<dbReference type="RefSeq" id="XP_003144866.1">
    <property type="nucleotide sequence ID" value="XM_003144818.1"/>
</dbReference>
<evidence type="ECO:0000313" key="1">
    <source>
        <dbReference type="EMBL" id="EFO19204.1"/>
    </source>
</evidence>
<gene>
    <name evidence="1" type="ORF">LOAG_09290</name>
</gene>
<protein>
    <submittedName>
        <fullName evidence="1">Uncharacterized protein</fullName>
    </submittedName>
</protein>
<organism evidence="1">
    <name type="scientific">Loa loa</name>
    <name type="common">Eye worm</name>
    <name type="synonym">Filaria loa</name>
    <dbReference type="NCBI Taxonomy" id="7209"/>
    <lineage>
        <taxon>Eukaryota</taxon>
        <taxon>Metazoa</taxon>
        <taxon>Ecdysozoa</taxon>
        <taxon>Nematoda</taxon>
        <taxon>Chromadorea</taxon>
        <taxon>Rhabditida</taxon>
        <taxon>Spirurina</taxon>
        <taxon>Spiruromorpha</taxon>
        <taxon>Filarioidea</taxon>
        <taxon>Onchocercidae</taxon>
        <taxon>Loa</taxon>
    </lineage>
</organism>
<dbReference type="AlphaFoldDB" id="A0A1S0TTS2"/>
<dbReference type="InParanoid" id="A0A1S0TTS2"/>
<dbReference type="KEGG" id="loa:LOAG_09290"/>
<proteinExistence type="predicted"/>
<accession>A0A1S0TTS2</accession>
<name>A0A1S0TTS2_LOALO</name>